<feature type="region of interest" description="Disordered" evidence="1">
    <location>
        <begin position="1"/>
        <end position="28"/>
    </location>
</feature>
<evidence type="ECO:0000313" key="2">
    <source>
        <dbReference type="EMBL" id="KAL2488540.1"/>
    </source>
</evidence>
<feature type="compositionally biased region" description="Pro residues" evidence="1">
    <location>
        <begin position="70"/>
        <end position="79"/>
    </location>
</feature>
<dbReference type="PANTHER" id="PTHR33257">
    <property type="entry name" value="OS05G0165500 PROTEIN"/>
    <property type="match status" value="1"/>
</dbReference>
<dbReference type="EMBL" id="JBFOLJ010000012">
    <property type="protein sequence ID" value="KAL2488540.1"/>
    <property type="molecule type" value="Genomic_DNA"/>
</dbReference>
<protein>
    <submittedName>
        <fullName evidence="2">Uncharacterized protein</fullName>
    </submittedName>
</protein>
<proteinExistence type="predicted"/>
<dbReference type="AlphaFoldDB" id="A0ABD1RJH4"/>
<sequence>MPGSISEDHQMKSIRIRPEEKFSSRRLSRELSISTDNSIEVYYKDSSVGVPFLWESQPGTPKVKFRRETPLPPLTPPPSFHSSPARNPAKIHLKSNLIQSFLPKLNVKKSQFQQSSPSSSSSSSSLSSPWSSHSVPSSPFSTPNSREQQRRFSSPRMSFHSRIDEDDYGSTASTLCFSAGRRSNARSGGCSSRIIKLLLGEFA</sequence>
<gene>
    <name evidence="2" type="ORF">Fot_41832</name>
</gene>
<feature type="region of interest" description="Disordered" evidence="1">
    <location>
        <begin position="112"/>
        <end position="165"/>
    </location>
</feature>
<dbReference type="Proteomes" id="UP001604277">
    <property type="component" value="Unassembled WGS sequence"/>
</dbReference>
<reference evidence="3" key="1">
    <citation type="submission" date="2024-07" db="EMBL/GenBank/DDBJ databases">
        <title>Two chromosome-level genome assemblies of Korean endemic species Abeliophyllum distichum and Forsythia ovata (Oleaceae).</title>
        <authorList>
            <person name="Jang H."/>
        </authorList>
    </citation>
    <scope>NUCLEOTIDE SEQUENCE [LARGE SCALE GENOMIC DNA]</scope>
</reference>
<dbReference type="PANTHER" id="PTHR33257:SF46">
    <property type="entry name" value="OVATE FAMILY PROTEIN"/>
    <property type="match status" value="1"/>
</dbReference>
<evidence type="ECO:0000256" key="1">
    <source>
        <dbReference type="SAM" id="MobiDB-lite"/>
    </source>
</evidence>
<organism evidence="2 3">
    <name type="scientific">Forsythia ovata</name>
    <dbReference type="NCBI Taxonomy" id="205694"/>
    <lineage>
        <taxon>Eukaryota</taxon>
        <taxon>Viridiplantae</taxon>
        <taxon>Streptophyta</taxon>
        <taxon>Embryophyta</taxon>
        <taxon>Tracheophyta</taxon>
        <taxon>Spermatophyta</taxon>
        <taxon>Magnoliopsida</taxon>
        <taxon>eudicotyledons</taxon>
        <taxon>Gunneridae</taxon>
        <taxon>Pentapetalae</taxon>
        <taxon>asterids</taxon>
        <taxon>lamiids</taxon>
        <taxon>Lamiales</taxon>
        <taxon>Oleaceae</taxon>
        <taxon>Forsythieae</taxon>
        <taxon>Forsythia</taxon>
    </lineage>
</organism>
<comment type="caution">
    <text evidence="2">The sequence shown here is derived from an EMBL/GenBank/DDBJ whole genome shotgun (WGS) entry which is preliminary data.</text>
</comment>
<evidence type="ECO:0000313" key="3">
    <source>
        <dbReference type="Proteomes" id="UP001604277"/>
    </source>
</evidence>
<keyword evidence="3" id="KW-1185">Reference proteome</keyword>
<accession>A0ABD1RJH4</accession>
<feature type="compositionally biased region" description="Low complexity" evidence="1">
    <location>
        <begin position="115"/>
        <end position="143"/>
    </location>
</feature>
<feature type="region of interest" description="Disordered" evidence="1">
    <location>
        <begin position="55"/>
        <end position="87"/>
    </location>
</feature>
<name>A0ABD1RJH4_9LAMI</name>